<dbReference type="WBParaSite" id="MBELARI_LOCUS8457">
    <property type="protein sequence ID" value="MBELARI_LOCUS8457"/>
    <property type="gene ID" value="MBELARI_LOCUS8457"/>
</dbReference>
<name>A0AAF3FMQ2_9BILA</name>
<evidence type="ECO:0000313" key="1">
    <source>
        <dbReference type="Proteomes" id="UP000887575"/>
    </source>
</evidence>
<sequence>MAPTTGRKRDNPLAHNHRAMSRYGEPMLIGGTWPNWLKLERWTFPWIGQELLDWCKPGNQSVEMKAHKRDKRYERGFARSALELIPFLRASPPDLSLPSITHLNHLKSRVNEGKE</sequence>
<dbReference type="Proteomes" id="UP000887575">
    <property type="component" value="Unassembled WGS sequence"/>
</dbReference>
<dbReference type="AlphaFoldDB" id="A0AAF3FMQ2"/>
<reference evidence="2" key="1">
    <citation type="submission" date="2024-02" db="UniProtKB">
        <authorList>
            <consortium name="WormBaseParasite"/>
        </authorList>
    </citation>
    <scope>IDENTIFICATION</scope>
</reference>
<organism evidence="1 2">
    <name type="scientific">Mesorhabditis belari</name>
    <dbReference type="NCBI Taxonomy" id="2138241"/>
    <lineage>
        <taxon>Eukaryota</taxon>
        <taxon>Metazoa</taxon>
        <taxon>Ecdysozoa</taxon>
        <taxon>Nematoda</taxon>
        <taxon>Chromadorea</taxon>
        <taxon>Rhabditida</taxon>
        <taxon>Rhabditina</taxon>
        <taxon>Rhabditomorpha</taxon>
        <taxon>Rhabditoidea</taxon>
        <taxon>Rhabditidae</taxon>
        <taxon>Mesorhabditinae</taxon>
        <taxon>Mesorhabditis</taxon>
    </lineage>
</organism>
<proteinExistence type="predicted"/>
<keyword evidence="1" id="KW-1185">Reference proteome</keyword>
<evidence type="ECO:0000313" key="2">
    <source>
        <dbReference type="WBParaSite" id="MBELARI_LOCUS8457"/>
    </source>
</evidence>
<protein>
    <submittedName>
        <fullName evidence="2">Uncharacterized protein</fullName>
    </submittedName>
</protein>
<accession>A0AAF3FMQ2</accession>